<dbReference type="Pfam" id="PF13637">
    <property type="entry name" value="Ank_4"/>
    <property type="match status" value="1"/>
</dbReference>
<name>A0AAU9XZ36_9CNID</name>
<reference evidence="7 8" key="1">
    <citation type="submission" date="2022-05" db="EMBL/GenBank/DDBJ databases">
        <authorList>
            <consortium name="Genoscope - CEA"/>
            <person name="William W."/>
        </authorList>
    </citation>
    <scope>NUCLEOTIDE SEQUENCE [LARGE SCALE GENOMIC DNA]</scope>
</reference>
<feature type="region of interest" description="Disordered" evidence="5">
    <location>
        <begin position="289"/>
        <end position="350"/>
    </location>
</feature>
<dbReference type="InterPro" id="IPR001841">
    <property type="entry name" value="Znf_RING"/>
</dbReference>
<dbReference type="InterPro" id="IPR036770">
    <property type="entry name" value="Ankyrin_rpt-contain_sf"/>
</dbReference>
<evidence type="ECO:0000259" key="6">
    <source>
        <dbReference type="PROSITE" id="PS50089"/>
    </source>
</evidence>
<dbReference type="GO" id="GO:0005737">
    <property type="term" value="C:cytoplasm"/>
    <property type="evidence" value="ECO:0007669"/>
    <property type="project" value="TreeGrafter"/>
</dbReference>
<dbReference type="InterPro" id="IPR013083">
    <property type="entry name" value="Znf_RING/FYVE/PHD"/>
</dbReference>
<feature type="repeat" description="ANK" evidence="3">
    <location>
        <begin position="144"/>
        <end position="167"/>
    </location>
</feature>
<evidence type="ECO:0000256" key="2">
    <source>
        <dbReference type="ARBA" id="ARBA00022833"/>
    </source>
</evidence>
<dbReference type="SUPFAM" id="SSF48403">
    <property type="entry name" value="Ankyrin repeat"/>
    <property type="match status" value="2"/>
</dbReference>
<feature type="repeat" description="ANK" evidence="3">
    <location>
        <begin position="471"/>
        <end position="493"/>
    </location>
</feature>
<keyword evidence="8" id="KW-1185">Reference proteome</keyword>
<organism evidence="7 8">
    <name type="scientific">Pocillopora meandrina</name>
    <dbReference type="NCBI Taxonomy" id="46732"/>
    <lineage>
        <taxon>Eukaryota</taxon>
        <taxon>Metazoa</taxon>
        <taxon>Cnidaria</taxon>
        <taxon>Anthozoa</taxon>
        <taxon>Hexacorallia</taxon>
        <taxon>Scleractinia</taxon>
        <taxon>Astrocoeniina</taxon>
        <taxon>Pocilloporidae</taxon>
        <taxon>Pocillopora</taxon>
    </lineage>
</organism>
<dbReference type="PROSITE" id="PS50088">
    <property type="entry name" value="ANK_REPEAT"/>
    <property type="match status" value="9"/>
</dbReference>
<evidence type="ECO:0000256" key="3">
    <source>
        <dbReference type="PROSITE-ProRule" id="PRU00023"/>
    </source>
</evidence>
<keyword evidence="2" id="KW-0862">Zinc</keyword>
<feature type="domain" description="RING-type" evidence="6">
    <location>
        <begin position="965"/>
        <end position="998"/>
    </location>
</feature>
<comment type="caution">
    <text evidence="7">The sequence shown here is derived from an EMBL/GenBank/DDBJ whole genome shotgun (WGS) entry which is preliminary data.</text>
</comment>
<dbReference type="Proteomes" id="UP001159428">
    <property type="component" value="Unassembled WGS sequence"/>
</dbReference>
<dbReference type="SMART" id="SM00184">
    <property type="entry name" value="RING"/>
    <property type="match status" value="2"/>
</dbReference>
<feature type="repeat" description="ANK" evidence="3">
    <location>
        <begin position="76"/>
        <end position="98"/>
    </location>
</feature>
<feature type="repeat" description="ANK" evidence="3">
    <location>
        <begin position="7"/>
        <end position="40"/>
    </location>
</feature>
<dbReference type="Pfam" id="PF12796">
    <property type="entry name" value="Ank_2"/>
    <property type="match status" value="4"/>
</dbReference>
<dbReference type="Pfam" id="PF13857">
    <property type="entry name" value="Ank_5"/>
    <property type="match status" value="1"/>
</dbReference>
<feature type="domain" description="RING-type" evidence="6">
    <location>
        <begin position="888"/>
        <end position="923"/>
    </location>
</feature>
<evidence type="ECO:0000256" key="5">
    <source>
        <dbReference type="SAM" id="MobiDB-lite"/>
    </source>
</evidence>
<dbReference type="Gene3D" id="3.30.40.10">
    <property type="entry name" value="Zinc/RING finger domain, C3HC4 (zinc finger)"/>
    <property type="match status" value="2"/>
</dbReference>
<dbReference type="PANTHER" id="PTHR24202">
    <property type="entry name" value="E3 UBIQUITIN-PROTEIN LIGASE MIB2"/>
    <property type="match status" value="1"/>
</dbReference>
<feature type="repeat" description="ANK" evidence="3">
    <location>
        <begin position="607"/>
        <end position="639"/>
    </location>
</feature>
<dbReference type="GO" id="GO:0016567">
    <property type="term" value="P:protein ubiquitination"/>
    <property type="evidence" value="ECO:0007669"/>
    <property type="project" value="TreeGrafter"/>
</dbReference>
<dbReference type="SMART" id="SM00248">
    <property type="entry name" value="ANK"/>
    <property type="match status" value="16"/>
</dbReference>
<feature type="region of interest" description="Disordered" evidence="5">
    <location>
        <begin position="857"/>
        <end position="880"/>
    </location>
</feature>
<sequence>MDILDNQGYTAMHHSTYQDESGEALKLLLERGFDPNVQHRSNKSTPLHLAVKRKNETAVQILTKCPECDVNLQDEAGDTPLHDAIREEHHSMVDMLLDCPRICYTLCNGKGFNYLQHAVLKGDKRAVERVFAKTGNSLNVVKNDGFTTLHIAAINDHREIAKILLKKPGCEVDALTSHNHSALHLAAGKGHSVMAGMLLDHGANVNAVDDDGDTALHITLMKEHVLKRNPAEMPGLELLLGERKSSASFVAVSRCLLSYGADVLKVNGSGETPLDRCRGSEVEQLIRKIAAGGGTTDNKKVPSFGSSSGSQTKPELSDPSFSASAATLTEETENEDKNQTDRMGSTDEAEDTFLRGVIRDLCRGDQEDIRADIGLVNAAQNNNLSRVKEILDSNPERIDKLVGGHSALHVACHQGHCDIIKELLERGADMDILDNQGYTAMHHSTYQEESGEALKLLLEKGFDPNVQHRSNGSTPLHLAVKRKNETAVQILTQCPECDVNLKDETGEAPLHHAILLQHHSMVDMLLDCPRVCVTLYNGKGFNYLQLAVLKGDKRTVERIIATTGNSLNVVKNDGFTTLHIAAISDHLEIAKILLKKPGCEVDAATAENQSALHLAADKGHSVMVELLLDHGANVNAVDSDGDTALHIALMKEHTLQRNMGFMPGLELLLGVRNSSASVVAMSRCLLSYGADVLKVNGSGKTPLDICRGSEVEQLIRKIAAGGGTTRNKKVPSFGSSSESRTKPESEDASSSASAATVASETEKDDENQTDSTNNTDEAEDTFLQRVISDLTEEMSDEMESEDVQEGVTAESVSKGPALVENIMMEDTLCQENVVLEVTNKVEVETWALDISNNSAVQPAEMAENNTDTKMGDSEGPPSQTSDDQKVLCYICEETEAVVAFKPCGHTVVCIECAARLKRCLECKTPISGKGTRDGNPIIGINIKSLVSQYQQLEAKLRKLEESVVCCICVERKKDIIFRCGHGACQICVKQLSVCHICQKTIEMKIQIF</sequence>
<accession>A0AAU9XZ36</accession>
<gene>
    <name evidence="7" type="ORF">PMEA_00034101</name>
</gene>
<keyword evidence="3" id="KW-0040">ANK repeat</keyword>
<feature type="repeat" description="ANK" evidence="3">
    <location>
        <begin position="403"/>
        <end position="435"/>
    </location>
</feature>
<dbReference type="CDD" id="cd16520">
    <property type="entry name" value="RING-HC_MIBs-like"/>
    <property type="match status" value="1"/>
</dbReference>
<dbReference type="Pfam" id="PF13920">
    <property type="entry name" value="zf-C3HC4_3"/>
    <property type="match status" value="1"/>
</dbReference>
<dbReference type="EMBL" id="CALNXJ010000083">
    <property type="protein sequence ID" value="CAH3162225.1"/>
    <property type="molecule type" value="Genomic_DNA"/>
</dbReference>
<evidence type="ECO:0000313" key="8">
    <source>
        <dbReference type="Proteomes" id="UP001159428"/>
    </source>
</evidence>
<dbReference type="PROSITE" id="PS50089">
    <property type="entry name" value="ZF_RING_2"/>
    <property type="match status" value="2"/>
</dbReference>
<evidence type="ECO:0000256" key="1">
    <source>
        <dbReference type="ARBA" id="ARBA00022771"/>
    </source>
</evidence>
<proteinExistence type="predicted"/>
<protein>
    <recommendedName>
        <fullName evidence="6">RING-type domain-containing protein</fullName>
    </recommendedName>
</protein>
<dbReference type="PRINTS" id="PR01415">
    <property type="entry name" value="ANKYRIN"/>
</dbReference>
<feature type="repeat" description="ANK" evidence="3">
    <location>
        <begin position="573"/>
        <end position="596"/>
    </location>
</feature>
<feature type="compositionally biased region" description="Low complexity" evidence="5">
    <location>
        <begin position="748"/>
        <end position="759"/>
    </location>
</feature>
<dbReference type="GO" id="GO:0008270">
    <property type="term" value="F:zinc ion binding"/>
    <property type="evidence" value="ECO:0007669"/>
    <property type="project" value="UniProtKB-KW"/>
</dbReference>
<feature type="region of interest" description="Disordered" evidence="5">
    <location>
        <begin position="723"/>
        <end position="781"/>
    </location>
</feature>
<dbReference type="PROSITE" id="PS50297">
    <property type="entry name" value="ANK_REP_REGION"/>
    <property type="match status" value="7"/>
</dbReference>
<dbReference type="InterPro" id="IPR002110">
    <property type="entry name" value="Ankyrin_rpt"/>
</dbReference>
<feature type="repeat" description="ANK" evidence="3">
    <location>
        <begin position="178"/>
        <end position="210"/>
    </location>
</feature>
<evidence type="ECO:0000256" key="4">
    <source>
        <dbReference type="PROSITE-ProRule" id="PRU00175"/>
    </source>
</evidence>
<keyword evidence="1 4" id="KW-0479">Metal-binding</keyword>
<feature type="compositionally biased region" description="Polar residues" evidence="5">
    <location>
        <begin position="304"/>
        <end position="329"/>
    </location>
</feature>
<dbReference type="Gene3D" id="1.25.40.20">
    <property type="entry name" value="Ankyrin repeat-containing domain"/>
    <property type="match status" value="5"/>
</dbReference>
<dbReference type="AlphaFoldDB" id="A0AAU9XZ36"/>
<evidence type="ECO:0000313" key="7">
    <source>
        <dbReference type="EMBL" id="CAH3162225.1"/>
    </source>
</evidence>
<keyword evidence="1 4" id="KW-0863">Zinc-finger</keyword>
<dbReference type="Pfam" id="PF00023">
    <property type="entry name" value="Ank"/>
    <property type="match status" value="1"/>
</dbReference>
<feature type="repeat" description="ANK" evidence="3">
    <location>
        <begin position="436"/>
        <end position="469"/>
    </location>
</feature>
<dbReference type="PANTHER" id="PTHR24202:SF4">
    <property type="entry name" value="E3 UBIQUITIN-PROTEIN LIGASE MIB2-RELATED"/>
    <property type="match status" value="1"/>
</dbReference>